<evidence type="ECO:0000313" key="8">
    <source>
        <dbReference type="Proteomes" id="UP000694557"/>
    </source>
</evidence>
<dbReference type="AlphaFoldDB" id="A0A8C7K1T6"/>
<dbReference type="InterPro" id="IPR044102">
    <property type="entry name" value="SH2_SHEP1/BCAR3/NSP1"/>
</dbReference>
<accession>A0A8C7K1T6</accession>
<feature type="compositionally biased region" description="Polar residues" evidence="4">
    <location>
        <begin position="254"/>
        <end position="273"/>
    </location>
</feature>
<dbReference type="SMART" id="SM00147">
    <property type="entry name" value="RasGEF"/>
    <property type="match status" value="1"/>
</dbReference>
<feature type="region of interest" description="Disordered" evidence="4">
    <location>
        <begin position="597"/>
        <end position="640"/>
    </location>
</feature>
<dbReference type="PRINTS" id="PR00401">
    <property type="entry name" value="SH2DOMAIN"/>
</dbReference>
<feature type="compositionally biased region" description="Basic and acidic residues" evidence="4">
    <location>
        <begin position="292"/>
        <end position="303"/>
    </location>
</feature>
<dbReference type="SUPFAM" id="SSF48366">
    <property type="entry name" value="Ras GEF"/>
    <property type="match status" value="1"/>
</dbReference>
<dbReference type="Pfam" id="PF00017">
    <property type="entry name" value="SH2"/>
    <property type="match status" value="1"/>
</dbReference>
<protein>
    <submittedName>
        <fullName evidence="7">SH2 domain containing 3C</fullName>
    </submittedName>
</protein>
<feature type="compositionally biased region" description="Polar residues" evidence="4">
    <location>
        <begin position="120"/>
        <end position="130"/>
    </location>
</feature>
<dbReference type="CDD" id="cd10337">
    <property type="entry name" value="SH2_BCAR3"/>
    <property type="match status" value="1"/>
</dbReference>
<dbReference type="Gene3D" id="3.30.505.10">
    <property type="entry name" value="SH2 domain"/>
    <property type="match status" value="1"/>
</dbReference>
<evidence type="ECO:0000259" key="6">
    <source>
        <dbReference type="PROSITE" id="PS50009"/>
    </source>
</evidence>
<dbReference type="InterPro" id="IPR036860">
    <property type="entry name" value="SH2_dom_sf"/>
</dbReference>
<feature type="compositionally biased region" description="Polar residues" evidence="4">
    <location>
        <begin position="306"/>
        <end position="322"/>
    </location>
</feature>
<dbReference type="InterPro" id="IPR036964">
    <property type="entry name" value="RASGEF_cat_dom_sf"/>
</dbReference>
<sequence>MSGKRKLSFKWFGSLSNLSFRRGSSSDKSPSKSDGGSALDVVSSPDAAETSVDDMDMTRPRTSSYARSSDNYTHMGTLPRLLLRKRDKSGNSVKGGTKKGAGLGRSQSQRPGGDHVCSSPLLTALSSKPGSRQDESGARQDEPGSKQDQPPSPLSSQAAPGPKTLQAQGLPPIPRGGSLSRSKHKDPHAHCEEGKPQTSQLMSAQAVGSASSSTASSLVCDDVPEGNTVTTDQGVPSPDTASTGGARRNLPSVPGQSVPMSSQSQVNIQTEEPSPTPKVPKKSLPGTQVTQHCEEGFPRERADNLGTDSNSSSLPETSSCGSSGRDLQRETHPGEPVNSHMDPTDSQGEYVKFSKERYLLESAPEKLHTELEEELKLCSSDIRSHGWYHGHIPREVSETVVLRNGDFLIRDSLINVGDYVLTTRWNYEVLHFKITKVLVRSSTESKVQYLLEKDSFDSIPELMRYYVAGRRPVSQPSGALIYCPIIRTLPLRYLEATFALANSRHGLAHSPSSQKGAYIKRRSVTMNDGLTTDKLIPHSSSTIHKDAMRNCALSMDLIQEYRRPPLGETPLSPAYSHIHRHRTQSGVRVLAVVPPSPVLRHSSDPQLSPGSNNNLPDMLAASSHSTPGPCSYETPADGSETGGSYCDLGPTPALCPKAPCAAGMHPTPPTKSYVERLRVEEGHGPAPGREDGAGEEVFIAPLVETASSFRPGKYLSPLMPQENKPLEMSILKRVKELLAEVDVRTAAKHITMADCTVARILGVTEEMQRMMGVGSGLELLTLPHGHQLRLDLLERFYTMSIMTAVDLLGCTGSKEERAALLHKTIQLAAELKSNLGNMFGFAAVMRALELPQISRLEQTWMTLRQRHTEGAILYEKKLKPFMKNMNDGKESTVLSNTSFPHVVPLLSLLERSVVVGEGPGAGMESWEKVEAGVDVVMSHLEAARTIAHHGGLYRTNAETKLQGFQEREEVLEIFRTEFQMRLLWGSRGSEGSQSERYEKFDKVLTALSHKLEPLVRHSEL</sequence>
<feature type="compositionally biased region" description="Basic and acidic residues" evidence="4">
    <location>
        <begin position="131"/>
        <end position="145"/>
    </location>
</feature>
<dbReference type="Pfam" id="PF00617">
    <property type="entry name" value="RasGEF"/>
    <property type="match status" value="1"/>
</dbReference>
<dbReference type="PROSITE" id="PS50001">
    <property type="entry name" value="SH2"/>
    <property type="match status" value="1"/>
</dbReference>
<dbReference type="Gene3D" id="1.10.840.10">
    <property type="entry name" value="Ras guanine-nucleotide exchange factors catalytic domain"/>
    <property type="match status" value="1"/>
</dbReference>
<dbReference type="GO" id="GO:0001784">
    <property type="term" value="F:phosphotyrosine residue binding"/>
    <property type="evidence" value="ECO:0007669"/>
    <property type="project" value="InterPro"/>
</dbReference>
<feature type="region of interest" description="Disordered" evidence="4">
    <location>
        <begin position="18"/>
        <end position="347"/>
    </location>
</feature>
<dbReference type="Ensembl" id="ENSOKIT00005101216.1">
    <property type="protein sequence ID" value="ENSOKIP00005094665.1"/>
    <property type="gene ID" value="ENSOKIG00005041361.1"/>
</dbReference>
<dbReference type="SUPFAM" id="SSF55550">
    <property type="entry name" value="SH2 domain"/>
    <property type="match status" value="1"/>
</dbReference>
<dbReference type="InterPro" id="IPR051853">
    <property type="entry name" value="SH2-Ras-GEF_adapter"/>
</dbReference>
<dbReference type="InterPro" id="IPR001895">
    <property type="entry name" value="RASGEF_cat_dom"/>
</dbReference>
<evidence type="ECO:0000256" key="3">
    <source>
        <dbReference type="PROSITE-ProRule" id="PRU00191"/>
    </source>
</evidence>
<evidence type="ECO:0000256" key="1">
    <source>
        <dbReference type="ARBA" id="ARBA00022999"/>
    </source>
</evidence>
<feature type="compositionally biased region" description="Polar residues" evidence="4">
    <location>
        <begin position="60"/>
        <end position="74"/>
    </location>
</feature>
<dbReference type="FunFam" id="3.30.505.10:FF:000013">
    <property type="entry name" value="SH2 domain-containing protein 3C isoform X1"/>
    <property type="match status" value="1"/>
</dbReference>
<reference evidence="7" key="2">
    <citation type="submission" date="2025-09" db="UniProtKB">
        <authorList>
            <consortium name="Ensembl"/>
        </authorList>
    </citation>
    <scope>IDENTIFICATION</scope>
</reference>
<dbReference type="GO" id="GO:0007264">
    <property type="term" value="P:small GTPase-mediated signal transduction"/>
    <property type="evidence" value="ECO:0007669"/>
    <property type="project" value="InterPro"/>
</dbReference>
<name>A0A8C7K1T6_ONCKI</name>
<feature type="compositionally biased region" description="Low complexity" evidence="4">
    <location>
        <begin position="26"/>
        <end position="37"/>
    </location>
</feature>
<organism evidence="7 8">
    <name type="scientific">Oncorhynchus kisutch</name>
    <name type="common">Coho salmon</name>
    <name type="synonym">Salmo kisutch</name>
    <dbReference type="NCBI Taxonomy" id="8019"/>
    <lineage>
        <taxon>Eukaryota</taxon>
        <taxon>Metazoa</taxon>
        <taxon>Chordata</taxon>
        <taxon>Craniata</taxon>
        <taxon>Vertebrata</taxon>
        <taxon>Euteleostomi</taxon>
        <taxon>Actinopterygii</taxon>
        <taxon>Neopterygii</taxon>
        <taxon>Teleostei</taxon>
        <taxon>Protacanthopterygii</taxon>
        <taxon>Salmoniformes</taxon>
        <taxon>Salmonidae</taxon>
        <taxon>Salmoninae</taxon>
        <taxon>Oncorhynchus</taxon>
    </lineage>
</organism>
<gene>
    <name evidence="7" type="primary">SH2D3C</name>
    <name evidence="7" type="synonym">sh2d3ca</name>
</gene>
<reference evidence="7" key="1">
    <citation type="submission" date="2025-08" db="UniProtKB">
        <authorList>
            <consortium name="Ensembl"/>
        </authorList>
    </citation>
    <scope>IDENTIFICATION</scope>
</reference>
<dbReference type="GO" id="GO:0005085">
    <property type="term" value="F:guanyl-nucleotide exchange factor activity"/>
    <property type="evidence" value="ECO:0007669"/>
    <property type="project" value="UniProtKB-KW"/>
</dbReference>
<feature type="domain" description="Ras-GEF" evidence="6">
    <location>
        <begin position="742"/>
        <end position="1014"/>
    </location>
</feature>
<evidence type="ECO:0000259" key="5">
    <source>
        <dbReference type="PROSITE" id="PS50001"/>
    </source>
</evidence>
<evidence type="ECO:0000256" key="2">
    <source>
        <dbReference type="PROSITE-ProRule" id="PRU00168"/>
    </source>
</evidence>
<feature type="compositionally biased region" description="Low complexity" evidence="4">
    <location>
        <begin position="203"/>
        <end position="217"/>
    </location>
</feature>
<dbReference type="PANTHER" id="PTHR14247">
    <property type="entry name" value="BREAST CANCER ANTI-ESTROGEN RESISTANCE PROTEIN 3 HOMOLOG-LIKE PROTEIN"/>
    <property type="match status" value="1"/>
</dbReference>
<evidence type="ECO:0000313" key="7">
    <source>
        <dbReference type="Ensembl" id="ENSOKIP00005094665.1"/>
    </source>
</evidence>
<dbReference type="PROSITE" id="PS50009">
    <property type="entry name" value="RASGEF_CAT"/>
    <property type="match status" value="1"/>
</dbReference>
<feature type="compositionally biased region" description="Polar residues" evidence="4">
    <location>
        <begin position="227"/>
        <end position="243"/>
    </location>
</feature>
<feature type="domain" description="SH2" evidence="5">
    <location>
        <begin position="387"/>
        <end position="485"/>
    </location>
</feature>
<keyword evidence="8" id="KW-1185">Reference proteome</keyword>
<keyword evidence="2" id="KW-0344">Guanine-nucleotide releasing factor</keyword>
<evidence type="ECO:0000256" key="4">
    <source>
        <dbReference type="SAM" id="MobiDB-lite"/>
    </source>
</evidence>
<feature type="compositionally biased region" description="Polar residues" evidence="4">
    <location>
        <begin position="604"/>
        <end position="615"/>
    </location>
</feature>
<dbReference type="PANTHER" id="PTHR14247:SF6">
    <property type="entry name" value="SH2 DOMAIN-CONTAINING PROTEIN 3C"/>
    <property type="match status" value="1"/>
</dbReference>
<dbReference type="SMART" id="SM00252">
    <property type="entry name" value="SH2"/>
    <property type="match status" value="1"/>
</dbReference>
<keyword evidence="1 3" id="KW-0727">SH2 domain</keyword>
<dbReference type="InterPro" id="IPR000980">
    <property type="entry name" value="SH2"/>
</dbReference>
<proteinExistence type="predicted"/>
<dbReference type="GeneTree" id="ENSGT00940000154130"/>
<dbReference type="InterPro" id="IPR023578">
    <property type="entry name" value="Ras_GEF_dom_sf"/>
</dbReference>
<dbReference type="Proteomes" id="UP000694557">
    <property type="component" value="Unassembled WGS sequence"/>
</dbReference>
<dbReference type="FunFam" id="1.10.840.10:FF:000007">
    <property type="entry name" value="SH2 domain containing 3C (Predicted)"/>
    <property type="match status" value="1"/>
</dbReference>